<keyword evidence="6 7" id="KW-0472">Membrane</keyword>
<evidence type="ECO:0000256" key="5">
    <source>
        <dbReference type="ARBA" id="ARBA00022989"/>
    </source>
</evidence>
<feature type="transmembrane region" description="Helical" evidence="7">
    <location>
        <begin position="103"/>
        <end position="122"/>
    </location>
</feature>
<feature type="transmembrane region" description="Helical" evidence="7">
    <location>
        <begin position="339"/>
        <end position="357"/>
    </location>
</feature>
<keyword evidence="3" id="KW-0813">Transport</keyword>
<dbReference type="InterPro" id="IPR039309">
    <property type="entry name" value="BT1"/>
</dbReference>
<evidence type="ECO:0000256" key="6">
    <source>
        <dbReference type="ARBA" id="ARBA00023136"/>
    </source>
</evidence>
<feature type="transmembrane region" description="Helical" evidence="7">
    <location>
        <begin position="288"/>
        <end position="307"/>
    </location>
</feature>
<proteinExistence type="inferred from homology"/>
<organism evidence="8 9">
    <name type="scientific">Candidatus Rhodoblastus alkanivorans</name>
    <dbReference type="NCBI Taxonomy" id="2954117"/>
    <lineage>
        <taxon>Bacteria</taxon>
        <taxon>Pseudomonadati</taxon>
        <taxon>Pseudomonadota</taxon>
        <taxon>Alphaproteobacteria</taxon>
        <taxon>Hyphomicrobiales</taxon>
        <taxon>Rhodoblastaceae</taxon>
        <taxon>Rhodoblastus</taxon>
    </lineage>
</organism>
<evidence type="ECO:0000313" key="8">
    <source>
        <dbReference type="EMBL" id="MCI4682734.1"/>
    </source>
</evidence>
<evidence type="ECO:0000256" key="2">
    <source>
        <dbReference type="ARBA" id="ARBA00007015"/>
    </source>
</evidence>
<feature type="transmembrane region" description="Helical" evidence="7">
    <location>
        <begin position="72"/>
        <end position="91"/>
    </location>
</feature>
<dbReference type="EMBL" id="JAIVFP010000001">
    <property type="protein sequence ID" value="MCI4682734.1"/>
    <property type="molecule type" value="Genomic_DNA"/>
</dbReference>
<evidence type="ECO:0000313" key="9">
    <source>
        <dbReference type="Proteomes" id="UP001139104"/>
    </source>
</evidence>
<evidence type="ECO:0000256" key="1">
    <source>
        <dbReference type="ARBA" id="ARBA00004141"/>
    </source>
</evidence>
<dbReference type="Proteomes" id="UP001139104">
    <property type="component" value="Unassembled WGS sequence"/>
</dbReference>
<evidence type="ECO:0008006" key="10">
    <source>
        <dbReference type="Google" id="ProtNLM"/>
    </source>
</evidence>
<feature type="transmembrane region" description="Helical" evidence="7">
    <location>
        <begin position="369"/>
        <end position="387"/>
    </location>
</feature>
<sequence length="442" mass="47635">MRSAQAPAEGDTIATNEVKVTLLAPGARRTIFLYLGALITLLAFGDPNGGLMDVSISFLLKNKLHLSPEELARFRLLAAIPLYFSGLFGFFRDTLNPFGMKDRGFLTLFGAIGGALYLAFAFAPVSVAYLLIALLPLTCAALMLSSAQNGLASALGQQHAMSGRISAMWNIFASFPGVAAFLAGGWISDRLEGMNDATRPLFLGGAAILFCVSLFGFLRPKAVFDNLADERVEKTPLLDDVKRLLRCRAIYPALAIWLFWNFAPGSQTPLQYYLQNTLHAPDSVWGEWNAIFAASFTPPFLAYVFLCRRFALKLLLVWGTLAAVPQFTPLLFVHDAQGALYAAAPMGVMGGVATAAYMDLLIRSCPPGLQGTVLMLSGGLYYIVSRFGDVLGTRLYQEFGGFGVCVAAITLVYAAILPLIALVPKDLIAYADGETPAGRVIE</sequence>
<keyword evidence="4 7" id="KW-0812">Transmembrane</keyword>
<feature type="transmembrane region" description="Helical" evidence="7">
    <location>
        <begin position="314"/>
        <end position="333"/>
    </location>
</feature>
<dbReference type="SUPFAM" id="SSF103473">
    <property type="entry name" value="MFS general substrate transporter"/>
    <property type="match status" value="1"/>
</dbReference>
<keyword evidence="5 7" id="KW-1133">Transmembrane helix</keyword>
<comment type="subcellular location">
    <subcellularLocation>
        <location evidence="1">Membrane</location>
        <topology evidence="1">Multi-pass membrane protein</topology>
    </subcellularLocation>
</comment>
<feature type="transmembrane region" description="Helical" evidence="7">
    <location>
        <begin position="399"/>
        <end position="423"/>
    </location>
</feature>
<evidence type="ECO:0000256" key="4">
    <source>
        <dbReference type="ARBA" id="ARBA00022692"/>
    </source>
</evidence>
<comment type="similarity">
    <text evidence="2">Belongs to the major facilitator superfamily. Folate-biopterin transporter (TC 2.A.71) family.</text>
</comment>
<keyword evidence="9" id="KW-1185">Reference proteome</keyword>
<evidence type="ECO:0000256" key="7">
    <source>
        <dbReference type="SAM" id="Phobius"/>
    </source>
</evidence>
<name>A0ABS9Z4Y2_9HYPH</name>
<dbReference type="PANTHER" id="PTHR31585:SF0">
    <property type="entry name" value="FOLATE-BIOPTERIN TRANSPORTER 1, CHLOROPLASTIC"/>
    <property type="match status" value="1"/>
</dbReference>
<feature type="transmembrane region" description="Helical" evidence="7">
    <location>
        <begin position="167"/>
        <end position="188"/>
    </location>
</feature>
<feature type="transmembrane region" description="Helical" evidence="7">
    <location>
        <begin position="249"/>
        <end position="268"/>
    </location>
</feature>
<dbReference type="Pfam" id="PF03092">
    <property type="entry name" value="BT1"/>
    <property type="match status" value="1"/>
</dbReference>
<dbReference type="PANTHER" id="PTHR31585">
    <property type="entry name" value="FOLATE-BIOPTERIN TRANSPORTER 1, CHLOROPLASTIC"/>
    <property type="match status" value="1"/>
</dbReference>
<dbReference type="InterPro" id="IPR036259">
    <property type="entry name" value="MFS_trans_sf"/>
</dbReference>
<feature type="transmembrane region" description="Helical" evidence="7">
    <location>
        <begin position="31"/>
        <end position="52"/>
    </location>
</feature>
<dbReference type="RefSeq" id="WP_243066730.1">
    <property type="nucleotide sequence ID" value="NZ_JAIVFK010000032.1"/>
</dbReference>
<accession>A0ABS9Z4Y2</accession>
<feature type="transmembrane region" description="Helical" evidence="7">
    <location>
        <begin position="200"/>
        <end position="218"/>
    </location>
</feature>
<protein>
    <recommendedName>
        <fullName evidence="10">MFS transporter</fullName>
    </recommendedName>
</protein>
<reference evidence="8" key="1">
    <citation type="journal article" date="2022" name="ISME J.">
        <title>Identification of active gaseous-alkane degraders at natural gas seeps.</title>
        <authorList>
            <person name="Farhan Ul Haque M."/>
            <person name="Hernandez M."/>
            <person name="Crombie A.T."/>
            <person name="Murrell J.C."/>
        </authorList>
    </citation>
    <scope>NUCLEOTIDE SEQUENCE</scope>
    <source>
        <strain evidence="8">PC2</strain>
    </source>
</reference>
<feature type="transmembrane region" description="Helical" evidence="7">
    <location>
        <begin position="128"/>
        <end position="147"/>
    </location>
</feature>
<evidence type="ECO:0000256" key="3">
    <source>
        <dbReference type="ARBA" id="ARBA00022448"/>
    </source>
</evidence>
<dbReference type="Gene3D" id="1.20.1250.20">
    <property type="entry name" value="MFS general substrate transporter like domains"/>
    <property type="match status" value="2"/>
</dbReference>
<gene>
    <name evidence="8" type="ORF">K2U94_08130</name>
</gene>
<comment type="caution">
    <text evidence="8">The sequence shown here is derived from an EMBL/GenBank/DDBJ whole genome shotgun (WGS) entry which is preliminary data.</text>
</comment>